<dbReference type="InterPro" id="IPR009057">
    <property type="entry name" value="Homeodomain-like_sf"/>
</dbReference>
<dbReference type="SUPFAM" id="SSF52540">
    <property type="entry name" value="P-loop containing nucleoside triphosphate hydrolases"/>
    <property type="match status" value="1"/>
</dbReference>
<dbReference type="FunFam" id="3.40.50.2300:FF:000018">
    <property type="entry name" value="DNA-binding transcriptional regulator NtrC"/>
    <property type="match status" value="1"/>
</dbReference>
<dbReference type="FunFam" id="1.10.8.60:FF:000014">
    <property type="entry name" value="DNA-binding transcriptional regulator NtrC"/>
    <property type="match status" value="1"/>
</dbReference>
<proteinExistence type="predicted"/>
<evidence type="ECO:0000259" key="12">
    <source>
        <dbReference type="PROSITE" id="PS50045"/>
    </source>
</evidence>
<dbReference type="InterPro" id="IPR001789">
    <property type="entry name" value="Sig_transdc_resp-reg_receiver"/>
</dbReference>
<keyword evidence="2" id="KW-0963">Cytoplasm</keyword>
<evidence type="ECO:0000256" key="5">
    <source>
        <dbReference type="ARBA" id="ARBA00022840"/>
    </source>
</evidence>
<dbReference type="STRING" id="234267.Acid_1922"/>
<dbReference type="AlphaFoldDB" id="Q027A1"/>
<dbReference type="GO" id="GO:0005524">
    <property type="term" value="F:ATP binding"/>
    <property type="evidence" value="ECO:0007669"/>
    <property type="project" value="UniProtKB-KW"/>
</dbReference>
<organism evidence="14">
    <name type="scientific">Solibacter usitatus (strain Ellin6076)</name>
    <dbReference type="NCBI Taxonomy" id="234267"/>
    <lineage>
        <taxon>Bacteria</taxon>
        <taxon>Pseudomonadati</taxon>
        <taxon>Acidobacteriota</taxon>
        <taxon>Terriglobia</taxon>
        <taxon>Bryobacterales</taxon>
        <taxon>Solibacteraceae</taxon>
        <taxon>Candidatus Solibacter</taxon>
    </lineage>
</organism>
<dbReference type="GO" id="GO:0006355">
    <property type="term" value="P:regulation of DNA-templated transcription"/>
    <property type="evidence" value="ECO:0007669"/>
    <property type="project" value="InterPro"/>
</dbReference>
<dbReference type="InterPro" id="IPR002078">
    <property type="entry name" value="Sigma_54_int"/>
</dbReference>
<dbReference type="Gene3D" id="1.10.8.60">
    <property type="match status" value="1"/>
</dbReference>
<dbReference type="eggNOG" id="COG2204">
    <property type="taxonomic scope" value="Bacteria"/>
</dbReference>
<dbReference type="OrthoDB" id="9803970at2"/>
<dbReference type="GO" id="GO:0005737">
    <property type="term" value="C:cytoplasm"/>
    <property type="evidence" value="ECO:0007669"/>
    <property type="project" value="UniProtKB-SubCell"/>
</dbReference>
<evidence type="ECO:0000256" key="9">
    <source>
        <dbReference type="ARBA" id="ARBA00023159"/>
    </source>
</evidence>
<dbReference type="Pfam" id="PF00158">
    <property type="entry name" value="Sigma54_activat"/>
    <property type="match status" value="1"/>
</dbReference>
<dbReference type="GO" id="GO:0043565">
    <property type="term" value="F:sequence-specific DNA binding"/>
    <property type="evidence" value="ECO:0007669"/>
    <property type="project" value="InterPro"/>
</dbReference>
<dbReference type="Gene3D" id="3.40.50.2300">
    <property type="match status" value="1"/>
</dbReference>
<dbReference type="Pfam" id="PF00072">
    <property type="entry name" value="Response_reg"/>
    <property type="match status" value="1"/>
</dbReference>
<dbReference type="FunFam" id="3.40.50.300:FF:000006">
    <property type="entry name" value="DNA-binding transcriptional regulator NtrC"/>
    <property type="match status" value="1"/>
</dbReference>
<evidence type="ECO:0000256" key="10">
    <source>
        <dbReference type="ARBA" id="ARBA00023163"/>
    </source>
</evidence>
<name>Q027A1_SOLUE</name>
<dbReference type="Gene3D" id="3.40.50.300">
    <property type="entry name" value="P-loop containing nucleotide triphosphate hydrolases"/>
    <property type="match status" value="1"/>
</dbReference>
<protein>
    <submittedName>
        <fullName evidence="14">Two component, sigma54 specific, transcriptional regulator, Fis family</fullName>
    </submittedName>
</protein>
<reference evidence="14" key="1">
    <citation type="submission" date="2006-10" db="EMBL/GenBank/DDBJ databases">
        <title>Complete sequence of Solibacter usitatus Ellin6076.</title>
        <authorList>
            <consortium name="US DOE Joint Genome Institute"/>
            <person name="Copeland A."/>
            <person name="Lucas S."/>
            <person name="Lapidus A."/>
            <person name="Barry K."/>
            <person name="Detter J.C."/>
            <person name="Glavina del Rio T."/>
            <person name="Hammon N."/>
            <person name="Israni S."/>
            <person name="Dalin E."/>
            <person name="Tice H."/>
            <person name="Pitluck S."/>
            <person name="Thompson L.S."/>
            <person name="Brettin T."/>
            <person name="Bruce D."/>
            <person name="Han C."/>
            <person name="Tapia R."/>
            <person name="Gilna P."/>
            <person name="Schmutz J."/>
            <person name="Larimer F."/>
            <person name="Land M."/>
            <person name="Hauser L."/>
            <person name="Kyrpides N."/>
            <person name="Mikhailova N."/>
            <person name="Janssen P.H."/>
            <person name="Kuske C.R."/>
            <person name="Richardson P."/>
        </authorList>
    </citation>
    <scope>NUCLEOTIDE SEQUENCE</scope>
    <source>
        <strain evidence="14">Ellin6076</strain>
    </source>
</reference>
<evidence type="ECO:0000256" key="6">
    <source>
        <dbReference type="ARBA" id="ARBA00023012"/>
    </source>
</evidence>
<dbReference type="SMART" id="SM00382">
    <property type="entry name" value="AAA"/>
    <property type="match status" value="1"/>
</dbReference>
<dbReference type="SUPFAM" id="SSF46689">
    <property type="entry name" value="Homeodomain-like"/>
    <property type="match status" value="1"/>
</dbReference>
<dbReference type="InterPro" id="IPR011006">
    <property type="entry name" value="CheY-like_superfamily"/>
</dbReference>
<dbReference type="PROSITE" id="PS50110">
    <property type="entry name" value="RESPONSE_REGULATORY"/>
    <property type="match status" value="1"/>
</dbReference>
<dbReference type="HOGENOM" id="CLU_000445_0_6_0"/>
<gene>
    <name evidence="14" type="ordered locus">Acid_1922</name>
</gene>
<dbReference type="CDD" id="cd00009">
    <property type="entry name" value="AAA"/>
    <property type="match status" value="1"/>
</dbReference>
<dbReference type="Gene3D" id="1.10.10.60">
    <property type="entry name" value="Homeodomain-like"/>
    <property type="match status" value="1"/>
</dbReference>
<dbReference type="KEGG" id="sus:Acid_1922"/>
<dbReference type="PROSITE" id="PS00676">
    <property type="entry name" value="SIGMA54_INTERACT_2"/>
    <property type="match status" value="1"/>
</dbReference>
<dbReference type="InParanoid" id="Q027A1"/>
<feature type="modified residue" description="4-aspartylphosphate" evidence="11">
    <location>
        <position position="51"/>
    </location>
</feature>
<evidence type="ECO:0000256" key="7">
    <source>
        <dbReference type="ARBA" id="ARBA00023015"/>
    </source>
</evidence>
<dbReference type="PROSITE" id="PS50045">
    <property type="entry name" value="SIGMA54_INTERACT_4"/>
    <property type="match status" value="1"/>
</dbReference>
<keyword evidence="4" id="KW-0547">Nucleotide-binding</keyword>
<evidence type="ECO:0000256" key="11">
    <source>
        <dbReference type="PROSITE-ProRule" id="PRU00169"/>
    </source>
</evidence>
<comment type="subcellular location">
    <subcellularLocation>
        <location evidence="1">Cytoplasm</location>
    </subcellularLocation>
</comment>
<dbReference type="GO" id="GO:0000160">
    <property type="term" value="P:phosphorelay signal transduction system"/>
    <property type="evidence" value="ECO:0007669"/>
    <property type="project" value="UniProtKB-KW"/>
</dbReference>
<keyword evidence="9" id="KW-0010">Activator</keyword>
<dbReference type="InterPro" id="IPR058031">
    <property type="entry name" value="AAA_lid_NorR"/>
</dbReference>
<dbReference type="PRINTS" id="PR01590">
    <property type="entry name" value="HTHFIS"/>
</dbReference>
<accession>Q027A1</accession>
<dbReference type="InterPro" id="IPR025943">
    <property type="entry name" value="Sigma_54_int_dom_ATP-bd_2"/>
</dbReference>
<evidence type="ECO:0000256" key="4">
    <source>
        <dbReference type="ARBA" id="ARBA00022741"/>
    </source>
</evidence>
<keyword evidence="3 11" id="KW-0597">Phosphoprotein</keyword>
<keyword evidence="5" id="KW-0067">ATP-binding</keyword>
<dbReference type="InterPro" id="IPR002197">
    <property type="entry name" value="HTH_Fis"/>
</dbReference>
<keyword evidence="7" id="KW-0805">Transcription regulation</keyword>
<dbReference type="InterPro" id="IPR025944">
    <property type="entry name" value="Sigma_54_int_dom_CS"/>
</dbReference>
<evidence type="ECO:0000259" key="13">
    <source>
        <dbReference type="PROSITE" id="PS50110"/>
    </source>
</evidence>
<keyword evidence="6" id="KW-0902">Two-component regulatory system</keyword>
<dbReference type="PROSITE" id="PS00688">
    <property type="entry name" value="SIGMA54_INTERACT_3"/>
    <property type="match status" value="1"/>
</dbReference>
<dbReference type="FunCoup" id="Q027A1">
    <property type="interactions" value="336"/>
</dbReference>
<feature type="domain" description="Sigma-54 factor interaction" evidence="12">
    <location>
        <begin position="141"/>
        <end position="370"/>
    </location>
</feature>
<dbReference type="Pfam" id="PF25601">
    <property type="entry name" value="AAA_lid_14"/>
    <property type="match status" value="1"/>
</dbReference>
<dbReference type="InterPro" id="IPR027417">
    <property type="entry name" value="P-loop_NTPase"/>
</dbReference>
<keyword evidence="8" id="KW-0238">DNA-binding</keyword>
<evidence type="ECO:0000313" key="14">
    <source>
        <dbReference type="EMBL" id="ABJ82912.1"/>
    </source>
</evidence>
<evidence type="ECO:0000256" key="2">
    <source>
        <dbReference type="ARBA" id="ARBA00022490"/>
    </source>
</evidence>
<dbReference type="SUPFAM" id="SSF52172">
    <property type="entry name" value="CheY-like"/>
    <property type="match status" value="1"/>
</dbReference>
<dbReference type="InterPro" id="IPR025662">
    <property type="entry name" value="Sigma_54_int_dom_ATP-bd_1"/>
</dbReference>
<dbReference type="Pfam" id="PF02954">
    <property type="entry name" value="HTH_8"/>
    <property type="match status" value="1"/>
</dbReference>
<dbReference type="InterPro" id="IPR003593">
    <property type="entry name" value="AAA+_ATPase"/>
</dbReference>
<dbReference type="PANTHER" id="PTHR32071">
    <property type="entry name" value="TRANSCRIPTIONAL REGULATORY PROTEIN"/>
    <property type="match status" value="1"/>
</dbReference>
<sequence>MKKRILVVEDEEKLRRVIELQLLSAGFDVDKAASAEEGLKIVDRADMVLTDLKLPNMDGQEFLSLIRRQNSHVPVVMMTAFGNVETAVEAMKAGATDFLLKPFSLDHLMQVVDKALEVRALREENRELKAALGRRYEFDNIVGRSPAMQEIFAAIERVGPSRATVLLTGESGVGKDLIARAIHFHSPRKDRPLVKINCTAIPENLMESELFGYEKGAFTGAQTTKPGKFEQADTGTVFLDEIGDVPAAIQVKLLRVLQEREFERLGSNVTRHIDVRLVAATNQDLRAALEQGTFREDLYYRLNVVPLNIPPLRERKVDIPFLANHFVHKLAPDTGCQVESITDAGMEKLMAYHWPGNVRELENVIERSLVMATGTQLDADDIKLESAPRPRAQGNDNHFLPEGLSLDQYEQEIIREALRRADGNKSQAARLLGLTRNALRYRLTQMGLES</sequence>
<feature type="domain" description="Response regulatory" evidence="13">
    <location>
        <begin position="4"/>
        <end position="116"/>
    </location>
</feature>
<dbReference type="EMBL" id="CP000473">
    <property type="protein sequence ID" value="ABJ82912.1"/>
    <property type="molecule type" value="Genomic_DNA"/>
</dbReference>
<evidence type="ECO:0000256" key="8">
    <source>
        <dbReference type="ARBA" id="ARBA00023125"/>
    </source>
</evidence>
<keyword evidence="10" id="KW-0804">Transcription</keyword>
<evidence type="ECO:0000256" key="1">
    <source>
        <dbReference type="ARBA" id="ARBA00004496"/>
    </source>
</evidence>
<dbReference type="PANTHER" id="PTHR32071:SF113">
    <property type="entry name" value="ALGINATE BIOSYNTHESIS TRANSCRIPTIONAL REGULATORY PROTEIN ALGB"/>
    <property type="match status" value="1"/>
</dbReference>
<evidence type="ECO:0000256" key="3">
    <source>
        <dbReference type="ARBA" id="ARBA00022553"/>
    </source>
</evidence>
<dbReference type="PROSITE" id="PS00675">
    <property type="entry name" value="SIGMA54_INTERACT_1"/>
    <property type="match status" value="1"/>
</dbReference>
<dbReference type="SMART" id="SM00448">
    <property type="entry name" value="REC"/>
    <property type="match status" value="1"/>
</dbReference>